<keyword evidence="10" id="KW-0997">Cell inner membrane</keyword>
<evidence type="ECO:0000256" key="4">
    <source>
        <dbReference type="ARBA" id="ARBA00022692"/>
    </source>
</evidence>
<dbReference type="SUPFAM" id="SSF143597">
    <property type="entry name" value="YojJ-like"/>
    <property type="match status" value="1"/>
</dbReference>
<dbReference type="InterPro" id="IPR034701">
    <property type="entry name" value="CdaA"/>
</dbReference>
<dbReference type="EMBL" id="CP000805">
    <property type="protein sequence ID" value="ACD71243.1"/>
    <property type="molecule type" value="Genomic_DNA"/>
</dbReference>
<reference evidence="12 13" key="1">
    <citation type="journal article" date="2008" name="BMC Microbiol.">
        <title>Complete genome sequence of Treponema pallidum ssp. pallidum strain SS14 determined with oligonucleotide arrays.</title>
        <authorList>
            <person name="Matejkova P."/>
            <person name="Strouhal M."/>
            <person name="Smajs D."/>
            <person name="Norris S.J."/>
            <person name="Palzkill T."/>
            <person name="Petrosino J.F."/>
            <person name="Sodergren E."/>
            <person name="Norton J.E."/>
            <person name="Singh J."/>
            <person name="Richmond T.A."/>
            <person name="Molla M.N."/>
            <person name="Albert T.J."/>
            <person name="Weinstock G.M."/>
        </authorList>
    </citation>
    <scope>NUCLEOTIDE SEQUENCE [LARGE SCALE GENOMIC DNA]</scope>
    <source>
        <strain evidence="12 13">SS14</strain>
    </source>
</reference>
<keyword evidence="9 10" id="KW-0472">Membrane</keyword>
<evidence type="ECO:0000256" key="3">
    <source>
        <dbReference type="ARBA" id="ARBA00022679"/>
    </source>
</evidence>
<dbReference type="PATRIC" id="fig|455434.6.peg.815"/>
<dbReference type="RefSeq" id="WP_010882270.1">
    <property type="nucleotide sequence ID" value="NC_010741.1"/>
</dbReference>
<proteinExistence type="inferred from homology"/>
<dbReference type="InterPro" id="IPR050338">
    <property type="entry name" value="DisA"/>
</dbReference>
<dbReference type="InterPro" id="IPR036888">
    <property type="entry name" value="DNA_integrity_DisA_N_sf"/>
</dbReference>
<keyword evidence="6 10" id="KW-0547">Nucleotide-binding</keyword>
<organism evidence="12 13">
    <name type="scientific">Treponema pallidum subsp. pallidum (strain SS14)</name>
    <dbReference type="NCBI Taxonomy" id="455434"/>
    <lineage>
        <taxon>Bacteria</taxon>
        <taxon>Pseudomonadati</taxon>
        <taxon>Spirochaetota</taxon>
        <taxon>Spirochaetia</taxon>
        <taxon>Spirochaetales</taxon>
        <taxon>Treponemataceae</taxon>
        <taxon>Treponema</taxon>
    </lineage>
</organism>
<dbReference type="KEGG" id="tpp:TPASS_0826"/>
<comment type="catalytic activity">
    <reaction evidence="1 10">
        <text>2 ATP = 3',3'-c-di-AMP + 2 diphosphate</text>
        <dbReference type="Rhea" id="RHEA:35655"/>
        <dbReference type="ChEBI" id="CHEBI:30616"/>
        <dbReference type="ChEBI" id="CHEBI:33019"/>
        <dbReference type="ChEBI" id="CHEBI:71500"/>
        <dbReference type="EC" id="2.7.7.85"/>
    </reaction>
</comment>
<dbReference type="GO" id="GO:0004016">
    <property type="term" value="F:adenylate cyclase activity"/>
    <property type="evidence" value="ECO:0007669"/>
    <property type="project" value="UniProtKB-UniRule"/>
</dbReference>
<keyword evidence="7 10" id="KW-0067">ATP-binding</keyword>
<comment type="caution">
    <text evidence="10">Lacks conserved residue(s) required for the propagation of feature annotation.</text>
</comment>
<dbReference type="GO" id="GO:0005524">
    <property type="term" value="F:ATP binding"/>
    <property type="evidence" value="ECO:0007669"/>
    <property type="project" value="UniProtKB-UniRule"/>
</dbReference>
<dbReference type="InterPro" id="IPR045585">
    <property type="entry name" value="CdaA_N"/>
</dbReference>
<comment type="function">
    <text evidence="10">Catalyzes the condensation of 2 ATP molecules into cyclic di-AMP (c-di-AMP), a second messenger used to regulate differing processes in different bacteria.</text>
</comment>
<dbReference type="GeneID" id="93876584"/>
<evidence type="ECO:0000256" key="9">
    <source>
        <dbReference type="ARBA" id="ARBA00023136"/>
    </source>
</evidence>
<feature type="domain" description="DAC" evidence="11">
    <location>
        <begin position="85"/>
        <end position="241"/>
    </location>
</feature>
<dbReference type="Pfam" id="PF19293">
    <property type="entry name" value="CdaA_N"/>
    <property type="match status" value="1"/>
</dbReference>
<dbReference type="GO" id="GO:0006171">
    <property type="term" value="P:cAMP biosynthetic process"/>
    <property type="evidence" value="ECO:0007669"/>
    <property type="project" value="InterPro"/>
</dbReference>
<sequence length="273" mass="30332">MLFLRSMVLWYAAYVRPLLDVALLSFLLYKTYEILVKTQAVQLVKGAFSILVLYALVFVLKLETLLWILNATAPGVAISITIVFQPELRKIFLKIGEKNWLRQRECAHHTHIDAVLTAADVLSKRKRGMLVVFARHHTVREVSETGTALYARLSSSLLVTIFGHDTPMHDGAVIVRDGLVVSAGSFLPLSEQHDIRKTFGTRHRAALGMAEKTDAITLVVSEETGALSLAYDSKLYYDLPHADVLAQLKQLLETTTRAGHAQGTLDHGRSTLS</sequence>
<keyword evidence="8 10" id="KW-1133">Transmembrane helix</keyword>
<keyword evidence="5 10" id="KW-0548">Nucleotidyltransferase</keyword>
<dbReference type="PANTHER" id="PTHR34185">
    <property type="entry name" value="DIADENYLATE CYCLASE"/>
    <property type="match status" value="1"/>
</dbReference>
<dbReference type="AlphaFoldDB" id="A0A0H3BLE7"/>
<evidence type="ECO:0000256" key="7">
    <source>
        <dbReference type="ARBA" id="ARBA00022840"/>
    </source>
</evidence>
<feature type="transmembrane region" description="Helical" evidence="10">
    <location>
        <begin position="6"/>
        <end position="28"/>
    </location>
</feature>
<evidence type="ECO:0000256" key="8">
    <source>
        <dbReference type="ARBA" id="ARBA00022989"/>
    </source>
</evidence>
<comment type="similarity">
    <text evidence="10">Belongs to the adenylate cyclase family. DacA/CdaA subfamily.</text>
</comment>
<gene>
    <name evidence="10" type="primary">dacA</name>
    <name evidence="12" type="ordered locus">TPASS_0826</name>
</gene>
<dbReference type="EC" id="2.7.7.85" evidence="10"/>
<dbReference type="PANTHER" id="PTHR34185:SF1">
    <property type="entry name" value="DIADENYLATE CYCLASE"/>
    <property type="match status" value="1"/>
</dbReference>
<protein>
    <recommendedName>
        <fullName evidence="10">Diadenylate cyclase</fullName>
        <shortName evidence="10">DAC</shortName>
        <ecNumber evidence="10">2.7.7.85</ecNumber>
    </recommendedName>
    <alternativeName>
        <fullName evidence="10">Cyclic-di-AMP synthase</fullName>
        <shortName evidence="10">c-di-AMP synthase</shortName>
    </alternativeName>
</protein>
<dbReference type="HAMAP" id="MF_01499">
    <property type="entry name" value="DacA"/>
    <property type="match status" value="1"/>
</dbReference>
<accession>A0A0H3BLE7</accession>
<name>A0A0H3BLE7_TREPS</name>
<evidence type="ECO:0000256" key="5">
    <source>
        <dbReference type="ARBA" id="ARBA00022695"/>
    </source>
</evidence>
<keyword evidence="3 10" id="KW-0808">Transferase</keyword>
<evidence type="ECO:0000256" key="6">
    <source>
        <dbReference type="ARBA" id="ARBA00022741"/>
    </source>
</evidence>
<dbReference type="Proteomes" id="UP000001202">
    <property type="component" value="Chromosome"/>
</dbReference>
<feature type="transmembrane region" description="Helical" evidence="10">
    <location>
        <begin position="40"/>
        <end position="59"/>
    </location>
</feature>
<dbReference type="Pfam" id="PF02457">
    <property type="entry name" value="DAC"/>
    <property type="match status" value="1"/>
</dbReference>
<keyword evidence="2 10" id="KW-1003">Cell membrane</keyword>
<evidence type="ECO:0000313" key="13">
    <source>
        <dbReference type="Proteomes" id="UP000001202"/>
    </source>
</evidence>
<dbReference type="InterPro" id="IPR003390">
    <property type="entry name" value="DNA_integrity_scan_DisA_N"/>
</dbReference>
<evidence type="ECO:0000256" key="1">
    <source>
        <dbReference type="ARBA" id="ARBA00000877"/>
    </source>
</evidence>
<evidence type="ECO:0000259" key="11">
    <source>
        <dbReference type="PROSITE" id="PS51794"/>
    </source>
</evidence>
<evidence type="ECO:0000313" key="12">
    <source>
        <dbReference type="EMBL" id="ACD71243.1"/>
    </source>
</evidence>
<comment type="subunit">
    <text evidence="10">Probably a homodimer.</text>
</comment>
<evidence type="ECO:0000256" key="2">
    <source>
        <dbReference type="ARBA" id="ARBA00022475"/>
    </source>
</evidence>
<dbReference type="PIRSF" id="PIRSF004793">
    <property type="entry name" value="UCP004793"/>
    <property type="match status" value="1"/>
</dbReference>
<feature type="transmembrane region" description="Helical" evidence="10">
    <location>
        <begin position="65"/>
        <end position="84"/>
    </location>
</feature>
<evidence type="ECO:0000256" key="10">
    <source>
        <dbReference type="HAMAP-Rule" id="MF_01499"/>
    </source>
</evidence>
<dbReference type="NCBIfam" id="TIGR00159">
    <property type="entry name" value="diadenylate cyclase CdaA"/>
    <property type="match status" value="1"/>
</dbReference>
<dbReference type="PROSITE" id="PS51794">
    <property type="entry name" value="DAC"/>
    <property type="match status" value="1"/>
</dbReference>
<dbReference type="Gene3D" id="3.40.1700.10">
    <property type="entry name" value="DNA integrity scanning protein, DisA, N-terminal domain"/>
    <property type="match status" value="1"/>
</dbReference>
<dbReference type="GO" id="GO:0106408">
    <property type="term" value="F:diadenylate cyclase activity"/>
    <property type="evidence" value="ECO:0007669"/>
    <property type="project" value="UniProtKB-EC"/>
</dbReference>
<keyword evidence="4 10" id="KW-0812">Transmembrane</keyword>
<dbReference type="InterPro" id="IPR014046">
    <property type="entry name" value="C-di-AMP_synthase"/>
</dbReference>